<keyword evidence="3" id="KW-1185">Reference proteome</keyword>
<evidence type="ECO:0000256" key="1">
    <source>
        <dbReference type="SAM" id="SignalP"/>
    </source>
</evidence>
<evidence type="ECO:0000313" key="2">
    <source>
        <dbReference type="EMBL" id="CAH1988243.1"/>
    </source>
</evidence>
<accession>A0A9P0PJK8</accession>
<proteinExistence type="predicted"/>
<sequence length="167" mass="18854">MTGKPSVCFVVVTATSVKVLGLCSGYLKNQQIPINIRCFCLPFNRHLLGRFVFVSVVPFRMDEHIQSYSYVKSILDQIVKYRRSSDIAAALHYNTKCLLAALENTTDIQDNAEQLKSEPIMPVTEAGEEALERLGITDEKSFDELRLLIEILKMKEKCAVAKIVEKI</sequence>
<organism evidence="2 3">
    <name type="scientific">Acanthoscelides obtectus</name>
    <name type="common">Bean weevil</name>
    <name type="synonym">Bruchus obtectus</name>
    <dbReference type="NCBI Taxonomy" id="200917"/>
    <lineage>
        <taxon>Eukaryota</taxon>
        <taxon>Metazoa</taxon>
        <taxon>Ecdysozoa</taxon>
        <taxon>Arthropoda</taxon>
        <taxon>Hexapoda</taxon>
        <taxon>Insecta</taxon>
        <taxon>Pterygota</taxon>
        <taxon>Neoptera</taxon>
        <taxon>Endopterygota</taxon>
        <taxon>Coleoptera</taxon>
        <taxon>Polyphaga</taxon>
        <taxon>Cucujiformia</taxon>
        <taxon>Chrysomeloidea</taxon>
        <taxon>Chrysomelidae</taxon>
        <taxon>Bruchinae</taxon>
        <taxon>Bruchini</taxon>
        <taxon>Acanthoscelides</taxon>
    </lineage>
</organism>
<dbReference type="Proteomes" id="UP001152888">
    <property type="component" value="Unassembled WGS sequence"/>
</dbReference>
<protein>
    <submittedName>
        <fullName evidence="2">Uncharacterized protein</fullName>
    </submittedName>
</protein>
<keyword evidence="1" id="KW-0732">Signal</keyword>
<name>A0A9P0PJK8_ACAOB</name>
<reference evidence="2" key="1">
    <citation type="submission" date="2022-03" db="EMBL/GenBank/DDBJ databases">
        <authorList>
            <person name="Sayadi A."/>
        </authorList>
    </citation>
    <scope>NUCLEOTIDE SEQUENCE</scope>
</reference>
<feature type="signal peptide" evidence="1">
    <location>
        <begin position="1"/>
        <end position="21"/>
    </location>
</feature>
<gene>
    <name evidence="2" type="ORF">ACAOBT_LOCUS18356</name>
</gene>
<dbReference type="AlphaFoldDB" id="A0A9P0PJK8"/>
<comment type="caution">
    <text evidence="2">The sequence shown here is derived from an EMBL/GenBank/DDBJ whole genome shotgun (WGS) entry which is preliminary data.</text>
</comment>
<feature type="chain" id="PRO_5040478190" evidence="1">
    <location>
        <begin position="22"/>
        <end position="167"/>
    </location>
</feature>
<dbReference type="EMBL" id="CAKOFQ010007039">
    <property type="protein sequence ID" value="CAH1988243.1"/>
    <property type="molecule type" value="Genomic_DNA"/>
</dbReference>
<evidence type="ECO:0000313" key="3">
    <source>
        <dbReference type="Proteomes" id="UP001152888"/>
    </source>
</evidence>